<keyword evidence="3" id="KW-1185">Reference proteome</keyword>
<dbReference type="InterPro" id="IPR018958">
    <property type="entry name" value="Knr4/Smi1-like_dom"/>
</dbReference>
<evidence type="ECO:0000313" key="3">
    <source>
        <dbReference type="Proteomes" id="UP001206128"/>
    </source>
</evidence>
<evidence type="ECO:0000259" key="1">
    <source>
        <dbReference type="SMART" id="SM00860"/>
    </source>
</evidence>
<protein>
    <submittedName>
        <fullName evidence="2">SMI1 / KNR4 family (SUKH-1)</fullName>
    </submittedName>
</protein>
<sequence length="183" mass="20608">MQWLADHAPVTYAPLIAGSAEQDIVALQQELGFELPVDLRTWWTLCGGTRDRAFAEVLPPFYTPYSAADALDARRMWMKITRDNWGAVEAEPEAGSMAWSWHPAFVPIAFDGCGNDLVVDLRPGELHGCVKEHDHEEGALRKPEWPSLTVMLDEVATALEYRTTVNYCHPNVTVEGRLDWRTN</sequence>
<dbReference type="Proteomes" id="UP001206128">
    <property type="component" value="Unassembled WGS sequence"/>
</dbReference>
<reference evidence="2" key="1">
    <citation type="submission" date="2022-06" db="EMBL/GenBank/DDBJ databases">
        <title>Genomic Encyclopedia of Archaeal and Bacterial Type Strains, Phase II (KMG-II): from individual species to whole genera.</title>
        <authorList>
            <person name="Goeker M."/>
        </authorList>
    </citation>
    <scope>NUCLEOTIDE SEQUENCE</scope>
    <source>
        <strain evidence="2">DSM 43935</strain>
    </source>
</reference>
<accession>A0AAE3GG17</accession>
<dbReference type="SUPFAM" id="SSF160631">
    <property type="entry name" value="SMI1/KNR4-like"/>
    <property type="match status" value="1"/>
</dbReference>
<organism evidence="2 3">
    <name type="scientific">Goodfellowiella coeruleoviolacea</name>
    <dbReference type="NCBI Taxonomy" id="334858"/>
    <lineage>
        <taxon>Bacteria</taxon>
        <taxon>Bacillati</taxon>
        <taxon>Actinomycetota</taxon>
        <taxon>Actinomycetes</taxon>
        <taxon>Pseudonocardiales</taxon>
        <taxon>Pseudonocardiaceae</taxon>
        <taxon>Goodfellowiella</taxon>
    </lineage>
</organism>
<comment type="caution">
    <text evidence="2">The sequence shown here is derived from an EMBL/GenBank/DDBJ whole genome shotgun (WGS) entry which is preliminary data.</text>
</comment>
<dbReference type="SMART" id="SM00860">
    <property type="entry name" value="SMI1_KNR4"/>
    <property type="match status" value="1"/>
</dbReference>
<dbReference type="AlphaFoldDB" id="A0AAE3GG17"/>
<dbReference type="InterPro" id="IPR037883">
    <property type="entry name" value="Knr4/Smi1-like_sf"/>
</dbReference>
<dbReference type="Pfam" id="PF09346">
    <property type="entry name" value="SMI1_KNR4"/>
    <property type="match status" value="1"/>
</dbReference>
<feature type="domain" description="Knr4/Smi1-like" evidence="1">
    <location>
        <begin position="18"/>
        <end position="154"/>
    </location>
</feature>
<name>A0AAE3GG17_9PSEU</name>
<proteinExistence type="predicted"/>
<gene>
    <name evidence="2" type="ORF">LX83_002336</name>
</gene>
<dbReference type="EMBL" id="JAMTCK010000005">
    <property type="protein sequence ID" value="MCP2165478.1"/>
    <property type="molecule type" value="Genomic_DNA"/>
</dbReference>
<evidence type="ECO:0000313" key="2">
    <source>
        <dbReference type="EMBL" id="MCP2165478.1"/>
    </source>
</evidence>